<reference evidence="2 3" key="1">
    <citation type="submission" date="2018-11" db="EMBL/GenBank/DDBJ databases">
        <title>Sequencing the genomes of 1000 actinobacteria strains.</title>
        <authorList>
            <person name="Klenk H.-P."/>
        </authorList>
    </citation>
    <scope>NUCLEOTIDE SEQUENCE [LARGE SCALE GENOMIC DNA]</scope>
    <source>
        <strain evidence="2 3">DSM 9580</strain>
    </source>
</reference>
<feature type="compositionally biased region" description="Basic and acidic residues" evidence="1">
    <location>
        <begin position="47"/>
        <end position="56"/>
    </location>
</feature>
<name>A0A3N2APA4_9MICO</name>
<proteinExistence type="predicted"/>
<protein>
    <submittedName>
        <fullName evidence="2">Uncharacterized protein</fullName>
    </submittedName>
</protein>
<dbReference type="OrthoDB" id="5123328at2"/>
<organism evidence="2 3">
    <name type="scientific">Agrococcus jenensis</name>
    <dbReference type="NCBI Taxonomy" id="46353"/>
    <lineage>
        <taxon>Bacteria</taxon>
        <taxon>Bacillati</taxon>
        <taxon>Actinomycetota</taxon>
        <taxon>Actinomycetes</taxon>
        <taxon>Micrococcales</taxon>
        <taxon>Microbacteriaceae</taxon>
        <taxon>Agrococcus</taxon>
    </lineage>
</organism>
<dbReference type="RefSeq" id="WP_123695903.1">
    <property type="nucleotide sequence ID" value="NZ_RKHJ01000001.1"/>
</dbReference>
<evidence type="ECO:0000313" key="2">
    <source>
        <dbReference type="EMBL" id="ROR64725.1"/>
    </source>
</evidence>
<accession>A0A3N2APA4</accession>
<gene>
    <name evidence="2" type="ORF">EDD26_0071</name>
</gene>
<evidence type="ECO:0000256" key="1">
    <source>
        <dbReference type="SAM" id="MobiDB-lite"/>
    </source>
</evidence>
<dbReference type="EMBL" id="RKHJ01000001">
    <property type="protein sequence ID" value="ROR64725.1"/>
    <property type="molecule type" value="Genomic_DNA"/>
</dbReference>
<dbReference type="AlphaFoldDB" id="A0A3N2APA4"/>
<feature type="region of interest" description="Disordered" evidence="1">
    <location>
        <begin position="1"/>
        <end position="141"/>
    </location>
</feature>
<evidence type="ECO:0000313" key="3">
    <source>
        <dbReference type="Proteomes" id="UP000275456"/>
    </source>
</evidence>
<keyword evidence="3" id="KW-1185">Reference proteome</keyword>
<feature type="compositionally biased region" description="Basic and acidic residues" evidence="1">
    <location>
        <begin position="99"/>
        <end position="113"/>
    </location>
</feature>
<comment type="caution">
    <text evidence="2">The sequence shown here is derived from an EMBL/GenBank/DDBJ whole genome shotgun (WGS) entry which is preliminary data.</text>
</comment>
<sequence length="141" mass="14904">MGTNDDNPPHDSREGLPVYEGADQPDDGRDVSQAANGGDGSLGQDTTPEHDNREADQTYQEAPPAGSGGADSFDSRHNEFDEGEGQPGAGIDPQTGEAVHGDGLAHEHAEETRSTGFDAEQPQQVQDAGDEPNAEQPREQR</sequence>
<dbReference type="Proteomes" id="UP000275456">
    <property type="component" value="Unassembled WGS sequence"/>
</dbReference>